<keyword evidence="2" id="KW-0732">Signal</keyword>
<feature type="signal peptide" evidence="2">
    <location>
        <begin position="1"/>
        <end position="22"/>
    </location>
</feature>
<protein>
    <submittedName>
        <fullName evidence="3">Secreted protein</fullName>
    </submittedName>
</protein>
<dbReference type="Gene3D" id="1.20.120.1490">
    <property type="match status" value="1"/>
</dbReference>
<dbReference type="AlphaFoldDB" id="A0A0F0CNT0"/>
<name>A0A0F0CNT0_9BACT</name>
<evidence type="ECO:0000256" key="1">
    <source>
        <dbReference type="SAM" id="Coils"/>
    </source>
</evidence>
<organism evidence="3 4">
    <name type="scientific">Candidatus Omnitrophus magneticus</name>
    <dbReference type="NCBI Taxonomy" id="1609969"/>
    <lineage>
        <taxon>Bacteria</taxon>
        <taxon>Pseudomonadati</taxon>
        <taxon>Candidatus Omnitrophota</taxon>
        <taxon>Candidatus Omnitrophus</taxon>
    </lineage>
</organism>
<dbReference type="EMBL" id="JYNY01000232">
    <property type="protein sequence ID" value="KJJ84922.1"/>
    <property type="molecule type" value="Genomic_DNA"/>
</dbReference>
<gene>
    <name evidence="3" type="ORF">OMAG_001152</name>
</gene>
<dbReference type="InterPro" id="IPR025961">
    <property type="entry name" value="Metal_resist"/>
</dbReference>
<feature type="chain" id="PRO_5002437328" evidence="2">
    <location>
        <begin position="23"/>
        <end position="142"/>
    </location>
</feature>
<dbReference type="Proteomes" id="UP000033428">
    <property type="component" value="Unassembled WGS sequence"/>
</dbReference>
<evidence type="ECO:0000313" key="4">
    <source>
        <dbReference type="Proteomes" id="UP000033428"/>
    </source>
</evidence>
<reference evidence="3 4" key="1">
    <citation type="submission" date="2015-02" db="EMBL/GenBank/DDBJ databases">
        <title>Single-cell genomics of uncultivated deep-branching MTB reveals a conserved set of magnetosome genes.</title>
        <authorList>
            <person name="Kolinko S."/>
            <person name="Richter M."/>
            <person name="Glockner F.O."/>
            <person name="Brachmann A."/>
            <person name="Schuler D."/>
        </authorList>
    </citation>
    <scope>NUCLEOTIDE SEQUENCE [LARGE SCALE GENOMIC DNA]</scope>
    <source>
        <strain evidence="3">SKK-01</strain>
    </source>
</reference>
<keyword evidence="1" id="KW-0175">Coiled coil</keyword>
<proteinExistence type="predicted"/>
<comment type="caution">
    <text evidence="3">The sequence shown here is derived from an EMBL/GenBank/DDBJ whole genome shotgun (WGS) entry which is preliminary data.</text>
</comment>
<evidence type="ECO:0000313" key="3">
    <source>
        <dbReference type="EMBL" id="KJJ84922.1"/>
    </source>
</evidence>
<sequence length="142" mass="16378">MKHLKKILIGLVIISFPLSATFAYSENAKPPRDKKINEVLKELNLSPEQEKKLAENRTAKKEEMKKLRDEMRKSHEKLQEAMKNPDTTIASVEPIVNDIKASQSQLIDNRIKGIFAVREILSAEQFSKFQGIMAKHHKEKKR</sequence>
<feature type="coiled-coil region" evidence="1">
    <location>
        <begin position="50"/>
        <end position="84"/>
    </location>
</feature>
<keyword evidence="4" id="KW-1185">Reference proteome</keyword>
<evidence type="ECO:0000256" key="2">
    <source>
        <dbReference type="SAM" id="SignalP"/>
    </source>
</evidence>
<accession>A0A0F0CNT0</accession>
<dbReference type="Pfam" id="PF13801">
    <property type="entry name" value="Metal_resist"/>
    <property type="match status" value="1"/>
</dbReference>